<keyword evidence="1" id="KW-1133">Transmembrane helix</keyword>
<feature type="transmembrane region" description="Helical" evidence="1">
    <location>
        <begin position="125"/>
        <end position="158"/>
    </location>
</feature>
<sequence length="184" mass="19711">MTVPFVGWISTGYGFQLCRAVARGQTQRPDFDDYGGTFVDGMWLPLVVFIYGGAFVVLVLALVLGAAQASEGIASAGALGLLVLLLYLLPGALTVVATTEEMEAAFSTEYLVRFVLSGTDLEAMVLWTVLSVGLWIALFLSTFAIVGFPFVSALFNYVAGTFWGYFDREAAERGDVLPAPDLAV</sequence>
<dbReference type="Pfam" id="PF13197">
    <property type="entry name" value="DUF4013"/>
    <property type="match status" value="1"/>
</dbReference>
<evidence type="ECO:0000313" key="3">
    <source>
        <dbReference type="Proteomes" id="UP000199076"/>
    </source>
</evidence>
<feature type="transmembrane region" description="Helical" evidence="1">
    <location>
        <begin position="76"/>
        <end position="97"/>
    </location>
</feature>
<evidence type="ECO:0008006" key="4">
    <source>
        <dbReference type="Google" id="ProtNLM"/>
    </source>
</evidence>
<feature type="transmembrane region" description="Helical" evidence="1">
    <location>
        <begin position="42"/>
        <end position="64"/>
    </location>
</feature>
<dbReference type="InterPro" id="IPR025098">
    <property type="entry name" value="DUF4013"/>
</dbReference>
<keyword evidence="1" id="KW-0812">Transmembrane</keyword>
<accession>A0A1G7GWS4</accession>
<proteinExistence type="predicted"/>
<organism evidence="2 3">
    <name type="scientific">Halorientalis regularis</name>
    <dbReference type="NCBI Taxonomy" id="660518"/>
    <lineage>
        <taxon>Archaea</taxon>
        <taxon>Methanobacteriati</taxon>
        <taxon>Methanobacteriota</taxon>
        <taxon>Stenosarchaea group</taxon>
        <taxon>Halobacteria</taxon>
        <taxon>Halobacteriales</taxon>
        <taxon>Haloarculaceae</taxon>
        <taxon>Halorientalis</taxon>
    </lineage>
</organism>
<evidence type="ECO:0000313" key="2">
    <source>
        <dbReference type="EMBL" id="SDE92620.1"/>
    </source>
</evidence>
<dbReference type="Proteomes" id="UP000199076">
    <property type="component" value="Unassembled WGS sequence"/>
</dbReference>
<dbReference type="AlphaFoldDB" id="A0A1G7GWS4"/>
<dbReference type="STRING" id="660518.SAMN05216218_102219"/>
<protein>
    <recommendedName>
        <fullName evidence="4">DUF4013 domain-containing protein</fullName>
    </recommendedName>
</protein>
<dbReference type="RefSeq" id="WP_092688110.1">
    <property type="nucleotide sequence ID" value="NZ_FNBK01000002.1"/>
</dbReference>
<evidence type="ECO:0000256" key="1">
    <source>
        <dbReference type="SAM" id="Phobius"/>
    </source>
</evidence>
<keyword evidence="3" id="KW-1185">Reference proteome</keyword>
<dbReference type="EMBL" id="FNBK01000002">
    <property type="protein sequence ID" value="SDE92620.1"/>
    <property type="molecule type" value="Genomic_DNA"/>
</dbReference>
<name>A0A1G7GWS4_9EURY</name>
<dbReference type="OrthoDB" id="107590at2157"/>
<gene>
    <name evidence="2" type="ORF">SAMN05216218_102219</name>
</gene>
<keyword evidence="1" id="KW-0472">Membrane</keyword>
<reference evidence="3" key="1">
    <citation type="submission" date="2016-10" db="EMBL/GenBank/DDBJ databases">
        <authorList>
            <person name="Varghese N."/>
            <person name="Submissions S."/>
        </authorList>
    </citation>
    <scope>NUCLEOTIDE SEQUENCE [LARGE SCALE GENOMIC DNA]</scope>
    <source>
        <strain evidence="3">IBRC-M 10760</strain>
    </source>
</reference>